<proteinExistence type="predicted"/>
<dbReference type="PANTHER" id="PTHR23150">
    <property type="entry name" value="SULFATASE MODIFYING FACTOR 1, 2"/>
    <property type="match status" value="1"/>
</dbReference>
<name>A0ABQ4MDR5_9BACL</name>
<dbReference type="EMBL" id="BOSL01000010">
    <property type="protein sequence ID" value="GIP54136.1"/>
    <property type="molecule type" value="Genomic_DNA"/>
</dbReference>
<dbReference type="InterPro" id="IPR005532">
    <property type="entry name" value="SUMF_dom"/>
</dbReference>
<protein>
    <recommendedName>
        <fullName evidence="1">Sulfatase-modifying factor enzyme-like domain-containing protein</fullName>
    </recommendedName>
</protein>
<evidence type="ECO:0000313" key="2">
    <source>
        <dbReference type="EMBL" id="GIP54136.1"/>
    </source>
</evidence>
<evidence type="ECO:0000259" key="1">
    <source>
        <dbReference type="Pfam" id="PF03781"/>
    </source>
</evidence>
<organism evidence="2 3">
    <name type="scientific">Paenibacillus vini</name>
    <dbReference type="NCBI Taxonomy" id="1476024"/>
    <lineage>
        <taxon>Bacteria</taxon>
        <taxon>Bacillati</taxon>
        <taxon>Bacillota</taxon>
        <taxon>Bacilli</taxon>
        <taxon>Bacillales</taxon>
        <taxon>Paenibacillaceae</taxon>
        <taxon>Paenibacillus</taxon>
    </lineage>
</organism>
<dbReference type="RefSeq" id="WP_290408516.1">
    <property type="nucleotide sequence ID" value="NZ_JAUHLK010000038.1"/>
</dbReference>
<dbReference type="InterPro" id="IPR051043">
    <property type="entry name" value="Sulfatase_Mod_Factor_Kinase"/>
</dbReference>
<reference evidence="2 3" key="1">
    <citation type="submission" date="2021-03" db="EMBL/GenBank/DDBJ databases">
        <title>Antimicrobial resistance genes in bacteria isolated from Japanese honey, and their potential for conferring macrolide and lincosamide resistance in the American foulbrood pathogen Paenibacillus larvae.</title>
        <authorList>
            <person name="Okamoto M."/>
            <person name="Kumagai M."/>
            <person name="Kanamori H."/>
            <person name="Takamatsu D."/>
        </authorList>
    </citation>
    <scope>NUCLEOTIDE SEQUENCE [LARGE SCALE GENOMIC DNA]</scope>
    <source>
        <strain evidence="2 3">J42TS3</strain>
    </source>
</reference>
<dbReference type="SUPFAM" id="SSF56436">
    <property type="entry name" value="C-type lectin-like"/>
    <property type="match status" value="1"/>
</dbReference>
<dbReference type="PANTHER" id="PTHR23150:SF19">
    <property type="entry name" value="FORMYLGLYCINE-GENERATING ENZYME"/>
    <property type="match status" value="1"/>
</dbReference>
<dbReference type="InterPro" id="IPR016187">
    <property type="entry name" value="CTDL_fold"/>
</dbReference>
<sequence length="319" mass="35656">MMSKSSSHLKSCCAVSRNLVAPKTETRVGAEHSTVFDPARMAVIPAGEYLLGSSFAESSEEDGETVRRQVKLDSFYIDRFAVTNEQFASFIAETGYITDAEQYGWSFVFHLFADSVPREEIIGVPESTPWWFGVQGAQWRHPEGGNSTITDRLNHPVVHVSWNDANAYAKWAGKRLPTEAEWEYAASGGIPDIRYPWGNELHQGEKHHCNIWQGEFPEINSAEDGFRGTAPVDNYEPNEFGLYNMAGNVWEWSADTFVANRNVQDQDPSLTDHSVKLIKGGSYLCHSSYCSRYRISARTFNTADSSTGHMGFRCAADPS</sequence>
<accession>A0ABQ4MDR5</accession>
<dbReference type="Pfam" id="PF03781">
    <property type="entry name" value="FGE-sulfatase"/>
    <property type="match status" value="1"/>
</dbReference>
<gene>
    <name evidence="2" type="ORF">J42TS3_31710</name>
</gene>
<feature type="domain" description="Sulfatase-modifying factor enzyme-like" evidence="1">
    <location>
        <begin position="40"/>
        <end position="315"/>
    </location>
</feature>
<dbReference type="Gene3D" id="3.90.1580.10">
    <property type="entry name" value="paralog of FGE (formylglycine-generating enzyme)"/>
    <property type="match status" value="1"/>
</dbReference>
<keyword evidence="3" id="KW-1185">Reference proteome</keyword>
<dbReference type="Proteomes" id="UP000679992">
    <property type="component" value="Unassembled WGS sequence"/>
</dbReference>
<dbReference type="InterPro" id="IPR042095">
    <property type="entry name" value="SUMF_sf"/>
</dbReference>
<evidence type="ECO:0000313" key="3">
    <source>
        <dbReference type="Proteomes" id="UP000679992"/>
    </source>
</evidence>
<comment type="caution">
    <text evidence="2">The sequence shown here is derived from an EMBL/GenBank/DDBJ whole genome shotgun (WGS) entry which is preliminary data.</text>
</comment>